<evidence type="ECO:0000313" key="1">
    <source>
        <dbReference type="EMBL" id="KKN73337.1"/>
    </source>
</evidence>
<organism evidence="1">
    <name type="scientific">marine sediment metagenome</name>
    <dbReference type="NCBI Taxonomy" id="412755"/>
    <lineage>
        <taxon>unclassified sequences</taxon>
        <taxon>metagenomes</taxon>
        <taxon>ecological metagenomes</taxon>
    </lineage>
</organism>
<comment type="caution">
    <text evidence="1">The sequence shown here is derived from an EMBL/GenBank/DDBJ whole genome shotgun (WGS) entry which is preliminary data.</text>
</comment>
<protein>
    <recommendedName>
        <fullName evidence="2">Major capsid protein</fullName>
    </recommendedName>
</protein>
<proteinExistence type="predicted"/>
<dbReference type="SUPFAM" id="SSF56563">
    <property type="entry name" value="Major capsid protein gp5"/>
    <property type="match status" value="1"/>
</dbReference>
<dbReference type="NCBIfam" id="NF045672">
    <property type="entry name" value="MCP_gp7_epsi_15"/>
    <property type="match status" value="1"/>
</dbReference>
<accession>A0A0F9TES9</accession>
<gene>
    <name evidence="1" type="ORF">LCGC14_0401500</name>
</gene>
<sequence>MALLKVEAQKLSNDMLRAGVIENIITSDEVFSMLPFIPVNGRTYRYTREATLGSASFIDVGDTITESAATFTSVSEDLRRIVGDVDVDEFLQGTHSDATDQAATQISKKAKVVGRTYADRFITGDNGTNPKEFDGLIQLCPAAQSFLVATNGAALSFDFLDQLIDLVKIGGQRVFIMNSRTRRAFINLARGVGGTQPETLVVEGIVGPVTAYRGIAILRNDFVPIDQVAGTETAATTVFLAALDEDEGVAGLMAQSQAGIEVEDVGPVQTEDARRWRVKWYASLALHSELAMACATGVNN</sequence>
<reference evidence="1" key="1">
    <citation type="journal article" date="2015" name="Nature">
        <title>Complex archaea that bridge the gap between prokaryotes and eukaryotes.</title>
        <authorList>
            <person name="Spang A."/>
            <person name="Saw J.H."/>
            <person name="Jorgensen S.L."/>
            <person name="Zaremba-Niedzwiedzka K."/>
            <person name="Martijn J."/>
            <person name="Lind A.E."/>
            <person name="van Eijk R."/>
            <person name="Schleper C."/>
            <person name="Guy L."/>
            <person name="Ettema T.J."/>
        </authorList>
    </citation>
    <scope>NUCLEOTIDE SEQUENCE</scope>
</reference>
<evidence type="ECO:0008006" key="2">
    <source>
        <dbReference type="Google" id="ProtNLM"/>
    </source>
</evidence>
<name>A0A0F9TES9_9ZZZZ</name>
<dbReference type="AlphaFoldDB" id="A0A0F9TES9"/>
<dbReference type="EMBL" id="LAZR01000345">
    <property type="protein sequence ID" value="KKN73337.1"/>
    <property type="molecule type" value="Genomic_DNA"/>
</dbReference>
<dbReference type="InterPro" id="IPR048813">
    <property type="entry name" value="GP7-like"/>
</dbReference>